<gene>
    <name evidence="2" type="ORF">ETD83_29460</name>
</gene>
<sequence>MRTTAKEYRRVHHHYLKGSLFCGACHAGRLTQRMIMQETTNRHGTTYLYFVCQGRKKEGTCDTPHINVARLEDAVEEHYARIRFAPAFMAEVRGYLAEAIGKSEASARLLHQQLTSELTALDAKEENLLDLAADGEMPQGRIKLKLREIEARRRKLQSRLSDTSTELSDAARLVDLALTLLEDPQALYLRSNDIQRRLLNQAIFHALFVEEDKITGHTLKEPFASLKAIEAIRLDDRAAHEAAPRGPEGLTRFVEGAGDEDGIDNRPGVHTPQNANANRALPLTGKGSTWLFTLQDLLLGTGSVPGCSGSGMVGDTGFEPVTSSV</sequence>
<accession>A0A5C4J5F2</accession>
<dbReference type="InterPro" id="IPR025827">
    <property type="entry name" value="Zn_ribbon_recom_dom"/>
</dbReference>
<protein>
    <recommendedName>
        <fullName evidence="1">Recombinase zinc beta ribbon domain-containing protein</fullName>
    </recommendedName>
</protein>
<comment type="caution">
    <text evidence="2">The sequence shown here is derived from an EMBL/GenBank/DDBJ whole genome shotgun (WGS) entry which is preliminary data.</text>
</comment>
<evidence type="ECO:0000259" key="1">
    <source>
        <dbReference type="Pfam" id="PF13408"/>
    </source>
</evidence>
<evidence type="ECO:0000313" key="3">
    <source>
        <dbReference type="Proteomes" id="UP000309174"/>
    </source>
</evidence>
<reference evidence="2 3" key="1">
    <citation type="submission" date="2019-05" db="EMBL/GenBank/DDBJ databases">
        <title>Draft genome sequence of Actinomadura sp. 14C53.</title>
        <authorList>
            <person name="Saricaoglu S."/>
            <person name="Isik K."/>
        </authorList>
    </citation>
    <scope>NUCLEOTIDE SEQUENCE [LARGE SCALE GENOMIC DNA]</scope>
    <source>
        <strain evidence="2 3">14C53</strain>
    </source>
</reference>
<dbReference type="Proteomes" id="UP000309174">
    <property type="component" value="Unassembled WGS sequence"/>
</dbReference>
<name>A0A5C4J5F2_9ACTN</name>
<keyword evidence="3" id="KW-1185">Reference proteome</keyword>
<dbReference type="AlphaFoldDB" id="A0A5C4J5F2"/>
<organism evidence="2 3">
    <name type="scientific">Actinomadura soli</name>
    <dbReference type="NCBI Taxonomy" id="2508997"/>
    <lineage>
        <taxon>Bacteria</taxon>
        <taxon>Bacillati</taxon>
        <taxon>Actinomycetota</taxon>
        <taxon>Actinomycetes</taxon>
        <taxon>Streptosporangiales</taxon>
        <taxon>Thermomonosporaceae</taxon>
        <taxon>Actinomadura</taxon>
    </lineage>
</organism>
<evidence type="ECO:0000313" key="2">
    <source>
        <dbReference type="EMBL" id="TMQ91749.1"/>
    </source>
</evidence>
<proteinExistence type="predicted"/>
<feature type="domain" description="Recombinase zinc beta ribbon" evidence="1">
    <location>
        <begin position="16"/>
        <end position="79"/>
    </location>
</feature>
<dbReference type="EMBL" id="VCKW01000191">
    <property type="protein sequence ID" value="TMQ91749.1"/>
    <property type="molecule type" value="Genomic_DNA"/>
</dbReference>
<dbReference type="Pfam" id="PF13408">
    <property type="entry name" value="Zn_ribbon_recom"/>
    <property type="match status" value="1"/>
</dbReference>
<dbReference type="OrthoDB" id="3217513at2"/>